<protein>
    <submittedName>
        <fullName evidence="1">Uncharacterized protein</fullName>
    </submittedName>
</protein>
<dbReference type="AlphaFoldDB" id="A0A1F4XH67"/>
<dbReference type="EMBL" id="MEWX01000007">
    <property type="protein sequence ID" value="OGC81027.1"/>
    <property type="molecule type" value="Genomic_DNA"/>
</dbReference>
<evidence type="ECO:0000313" key="1">
    <source>
        <dbReference type="EMBL" id="OGC81027.1"/>
    </source>
</evidence>
<gene>
    <name evidence="1" type="ORF">A2943_03360</name>
</gene>
<comment type="caution">
    <text evidence="1">The sequence shown here is derived from an EMBL/GenBank/DDBJ whole genome shotgun (WGS) entry which is preliminary data.</text>
</comment>
<reference evidence="1 2" key="1">
    <citation type="journal article" date="2016" name="Nat. Commun.">
        <title>Thousands of microbial genomes shed light on interconnected biogeochemical processes in an aquifer system.</title>
        <authorList>
            <person name="Anantharaman K."/>
            <person name="Brown C.T."/>
            <person name="Hug L.A."/>
            <person name="Sharon I."/>
            <person name="Castelle C.J."/>
            <person name="Probst A.J."/>
            <person name="Thomas B.C."/>
            <person name="Singh A."/>
            <person name="Wilkins M.J."/>
            <person name="Karaoz U."/>
            <person name="Brodie E.L."/>
            <person name="Williams K.H."/>
            <person name="Hubbard S.S."/>
            <person name="Banfield J.F."/>
        </authorList>
    </citation>
    <scope>NUCLEOTIDE SEQUENCE [LARGE SCALE GENOMIC DNA]</scope>
</reference>
<name>A0A1F4XH67_9BACT</name>
<organism evidence="1 2">
    <name type="scientific">Candidatus Adlerbacteria bacterium RIFCSPLOWO2_01_FULL_51_16</name>
    <dbReference type="NCBI Taxonomy" id="1797243"/>
    <lineage>
        <taxon>Bacteria</taxon>
        <taxon>Candidatus Adleribacteriota</taxon>
    </lineage>
</organism>
<dbReference type="Proteomes" id="UP000176185">
    <property type="component" value="Unassembled WGS sequence"/>
</dbReference>
<evidence type="ECO:0000313" key="2">
    <source>
        <dbReference type="Proteomes" id="UP000176185"/>
    </source>
</evidence>
<proteinExistence type="predicted"/>
<accession>A0A1F4XH67</accession>
<sequence length="97" mass="11068">MKTDIFVDGSRRGMSSYVIRPIPPKGKTLPRRSACARLMALRPRIHRMARRQLGKSFVSLKPVGDHFLDLTVKAGTSTNKRFELRELLGWVALFDNE</sequence>